<dbReference type="PANTHER" id="PTHR44757">
    <property type="entry name" value="DIGUANYLATE CYCLASE DGCP"/>
    <property type="match status" value="1"/>
</dbReference>
<dbReference type="InterPro" id="IPR000014">
    <property type="entry name" value="PAS"/>
</dbReference>
<protein>
    <submittedName>
        <fullName evidence="5">PAS domain S-box protein</fullName>
    </submittedName>
</protein>
<dbReference type="InterPro" id="IPR035965">
    <property type="entry name" value="PAS-like_dom_sf"/>
</dbReference>
<evidence type="ECO:0000313" key="6">
    <source>
        <dbReference type="Proteomes" id="UP001589776"/>
    </source>
</evidence>
<dbReference type="SMART" id="SM00091">
    <property type="entry name" value="PAS"/>
    <property type="match status" value="4"/>
</dbReference>
<dbReference type="InterPro" id="IPR000160">
    <property type="entry name" value="GGDEF_dom"/>
</dbReference>
<accession>A0ABV6DLT4</accession>
<dbReference type="PANTHER" id="PTHR44757:SF2">
    <property type="entry name" value="BIOFILM ARCHITECTURE MAINTENANCE PROTEIN MBAA"/>
    <property type="match status" value="1"/>
</dbReference>
<dbReference type="NCBIfam" id="TIGR00254">
    <property type="entry name" value="GGDEF"/>
    <property type="match status" value="1"/>
</dbReference>
<dbReference type="Pfam" id="PF00989">
    <property type="entry name" value="PAS"/>
    <property type="match status" value="2"/>
</dbReference>
<dbReference type="Gene3D" id="3.30.70.270">
    <property type="match status" value="1"/>
</dbReference>
<feature type="domain" description="PAS" evidence="2">
    <location>
        <begin position="11"/>
        <end position="83"/>
    </location>
</feature>
<evidence type="ECO:0000259" key="3">
    <source>
        <dbReference type="PROSITE" id="PS50113"/>
    </source>
</evidence>
<feature type="domain" description="PAS" evidence="2">
    <location>
        <begin position="265"/>
        <end position="335"/>
    </location>
</feature>
<keyword evidence="6" id="KW-1185">Reference proteome</keyword>
<dbReference type="NCBIfam" id="TIGR00229">
    <property type="entry name" value="sensory_box"/>
    <property type="match status" value="4"/>
</dbReference>
<dbReference type="CDD" id="cd00130">
    <property type="entry name" value="PAS"/>
    <property type="match status" value="4"/>
</dbReference>
<dbReference type="Gene3D" id="3.30.450.20">
    <property type="entry name" value="PAS domain"/>
    <property type="match status" value="4"/>
</dbReference>
<evidence type="ECO:0000313" key="5">
    <source>
        <dbReference type="EMBL" id="MFC0213611.1"/>
    </source>
</evidence>
<evidence type="ECO:0000259" key="2">
    <source>
        <dbReference type="PROSITE" id="PS50112"/>
    </source>
</evidence>
<dbReference type="InterPro" id="IPR052155">
    <property type="entry name" value="Biofilm_reg_signaling"/>
</dbReference>
<comment type="caution">
    <text evidence="5">The sequence shown here is derived from an EMBL/GenBank/DDBJ whole genome shotgun (WGS) entry which is preliminary data.</text>
</comment>
<organism evidence="5 6">
    <name type="scientific">Paenibacillus chartarius</name>
    <dbReference type="NCBI Taxonomy" id="747481"/>
    <lineage>
        <taxon>Bacteria</taxon>
        <taxon>Bacillati</taxon>
        <taxon>Bacillota</taxon>
        <taxon>Bacilli</taxon>
        <taxon>Bacillales</taxon>
        <taxon>Paenibacillaceae</taxon>
        <taxon>Paenibacillus</taxon>
    </lineage>
</organism>
<evidence type="ECO:0000256" key="1">
    <source>
        <dbReference type="SAM" id="Coils"/>
    </source>
</evidence>
<evidence type="ECO:0000259" key="4">
    <source>
        <dbReference type="PROSITE" id="PS50887"/>
    </source>
</evidence>
<feature type="coiled-coil region" evidence="1">
    <location>
        <begin position="373"/>
        <end position="400"/>
    </location>
</feature>
<dbReference type="RefSeq" id="WP_377470926.1">
    <property type="nucleotide sequence ID" value="NZ_JBHLWN010000057.1"/>
</dbReference>
<keyword evidence="1" id="KW-0175">Coiled coil</keyword>
<feature type="domain" description="PAS" evidence="2">
    <location>
        <begin position="139"/>
        <end position="209"/>
    </location>
</feature>
<dbReference type="SUPFAM" id="SSF55073">
    <property type="entry name" value="Nucleotide cyclase"/>
    <property type="match status" value="1"/>
</dbReference>
<feature type="domain" description="PAC" evidence="3">
    <location>
        <begin position="337"/>
        <end position="389"/>
    </location>
</feature>
<dbReference type="InterPro" id="IPR000700">
    <property type="entry name" value="PAS-assoc_C"/>
</dbReference>
<dbReference type="CDD" id="cd01949">
    <property type="entry name" value="GGDEF"/>
    <property type="match status" value="1"/>
</dbReference>
<dbReference type="PROSITE" id="PS50113">
    <property type="entry name" value="PAC"/>
    <property type="match status" value="4"/>
</dbReference>
<feature type="domain" description="GGDEF" evidence="4">
    <location>
        <begin position="542"/>
        <end position="672"/>
    </location>
</feature>
<reference evidence="5 6" key="1">
    <citation type="submission" date="2024-09" db="EMBL/GenBank/DDBJ databases">
        <authorList>
            <person name="Sun Q."/>
            <person name="Mori K."/>
        </authorList>
    </citation>
    <scope>NUCLEOTIDE SEQUENCE [LARGE SCALE GENOMIC DNA]</scope>
    <source>
        <strain evidence="5 6">CCM 7759</strain>
    </source>
</reference>
<name>A0ABV6DLT4_9BACL</name>
<dbReference type="Pfam" id="PF08448">
    <property type="entry name" value="PAS_4"/>
    <property type="match status" value="2"/>
</dbReference>
<dbReference type="SUPFAM" id="SSF55785">
    <property type="entry name" value="PYP-like sensor domain (PAS domain)"/>
    <property type="match status" value="4"/>
</dbReference>
<dbReference type="PROSITE" id="PS50112">
    <property type="entry name" value="PAS"/>
    <property type="match status" value="3"/>
</dbReference>
<feature type="domain" description="PAC" evidence="3">
    <location>
        <begin position="86"/>
        <end position="138"/>
    </location>
</feature>
<sequence length="676" mass="77245">MNNDRESALITGRFLDRLLFNLSDAVMITGRDTTIIRVNRAFEELFGWRQAELAQMNYSSYVFVPESLRHESEMIYRNMLESGKVSNIISRRVCKNGTEVDVSISFSNIDDGQGQLIGMIAIYRDITDSKVKEMKMEESRQRYMSLFEHNPDAVFATDSEGRFQSFNRKTLDIAGYSIEELEGMPFHSFIHPDDLPRAIEGFGKAMAGSVQTEELRIADRRRSGIYLYMSITSLPIYVNGEIEGVYGIAQNISHLKQASMELEESNERYKSLFDHHPDAVFTIDLEGRFQTFNDNTIEVTGYSREELQNLPFAPVIHPEDLSRVNEHFEKAIRGDVQKYELRAIRKGDTDYSVISVTNIPIYIDGEVRGVYGIAKVITELKRAREELMQSAERHRQLVEIIPDPLIVIAADKLQYINRAGVECLGLDKETDVRNYTFIDLVHPDSWGEARMVIDTIQVTGEFKGSKELIFRRKDGTPFYAEISGIRLEDHTSPGSLMIFRDITKRKKTEETIQFLAYHDSLTSLPNRVRFHQLVESGNQENRCGGMVFLDLDRFKIINDTLGHRTGDFLLQEVSRRLRQMVGGIFSRLGGDEFTGYFPNADRESMKQIVAEMNLLLSRPYRIEGHELSVSSSIGISLYPNDSKEVDILLQQADTALYEAKKNGGNGYAFYKAKQKV</sequence>
<dbReference type="Proteomes" id="UP001589776">
    <property type="component" value="Unassembled WGS sequence"/>
</dbReference>
<feature type="domain" description="PAC" evidence="3">
    <location>
        <begin position="464"/>
        <end position="514"/>
    </location>
</feature>
<dbReference type="InterPro" id="IPR001610">
    <property type="entry name" value="PAC"/>
</dbReference>
<dbReference type="PROSITE" id="PS50887">
    <property type="entry name" value="GGDEF"/>
    <property type="match status" value="1"/>
</dbReference>
<dbReference type="SMART" id="SM00086">
    <property type="entry name" value="PAC"/>
    <property type="match status" value="4"/>
</dbReference>
<dbReference type="EMBL" id="JBHLWN010000057">
    <property type="protein sequence ID" value="MFC0213611.1"/>
    <property type="molecule type" value="Genomic_DNA"/>
</dbReference>
<dbReference type="InterPro" id="IPR013656">
    <property type="entry name" value="PAS_4"/>
</dbReference>
<dbReference type="InterPro" id="IPR013767">
    <property type="entry name" value="PAS_fold"/>
</dbReference>
<feature type="domain" description="PAC" evidence="3">
    <location>
        <begin position="211"/>
        <end position="264"/>
    </location>
</feature>
<dbReference type="InterPro" id="IPR043128">
    <property type="entry name" value="Rev_trsase/Diguanyl_cyclase"/>
</dbReference>
<proteinExistence type="predicted"/>
<dbReference type="Pfam" id="PF00990">
    <property type="entry name" value="GGDEF"/>
    <property type="match status" value="1"/>
</dbReference>
<dbReference type="SMART" id="SM00267">
    <property type="entry name" value="GGDEF"/>
    <property type="match status" value="1"/>
</dbReference>
<gene>
    <name evidence="5" type="ORF">ACFFK0_14295</name>
</gene>
<dbReference type="InterPro" id="IPR029787">
    <property type="entry name" value="Nucleotide_cyclase"/>
</dbReference>